<dbReference type="Gene3D" id="2.120.10.30">
    <property type="entry name" value="TolB, C-terminal domain"/>
    <property type="match status" value="1"/>
</dbReference>
<gene>
    <name evidence="3" type="ordered locus">Glov_3035</name>
</gene>
<evidence type="ECO:0000256" key="1">
    <source>
        <dbReference type="SAM" id="SignalP"/>
    </source>
</evidence>
<dbReference type="InterPro" id="IPR011041">
    <property type="entry name" value="Quinoprot_gluc/sorb_DH_b-prop"/>
</dbReference>
<dbReference type="EMBL" id="CP001089">
    <property type="protein sequence ID" value="ACD96741.1"/>
    <property type="molecule type" value="Genomic_DNA"/>
</dbReference>
<reference evidence="3 4" key="1">
    <citation type="submission" date="2008-05" db="EMBL/GenBank/DDBJ databases">
        <title>Complete sequence of chromosome of Geobacter lovleyi SZ.</title>
        <authorList>
            <consortium name="US DOE Joint Genome Institute"/>
            <person name="Lucas S."/>
            <person name="Copeland A."/>
            <person name="Lapidus A."/>
            <person name="Glavina del Rio T."/>
            <person name="Dalin E."/>
            <person name="Tice H."/>
            <person name="Bruce D."/>
            <person name="Goodwin L."/>
            <person name="Pitluck S."/>
            <person name="Chertkov O."/>
            <person name="Meincke L."/>
            <person name="Brettin T."/>
            <person name="Detter J.C."/>
            <person name="Han C."/>
            <person name="Tapia R."/>
            <person name="Kuske C.R."/>
            <person name="Schmutz J."/>
            <person name="Larimer F."/>
            <person name="Land M."/>
            <person name="Hauser L."/>
            <person name="Kyrpides N."/>
            <person name="Mikhailova N."/>
            <person name="Sung Y."/>
            <person name="Fletcher K.E."/>
            <person name="Ritalahti K.M."/>
            <person name="Loeffler F.E."/>
            <person name="Richardson P."/>
        </authorList>
    </citation>
    <scope>NUCLEOTIDE SEQUENCE [LARGE SCALE GENOMIC DNA]</scope>
    <source>
        <strain evidence="4">ATCC BAA-1151 / DSM 17278 / SZ</strain>
    </source>
</reference>
<dbReference type="HOGENOM" id="CLU_012253_0_1_7"/>
<keyword evidence="1" id="KW-0732">Signal</keyword>
<sequence>MKAIMILSIAVLMAVALPAADGLCDSEARPLLQSQSKPEEEPRLTRTVFLSGLSDPWDLAFTPDGALLFTEKCRGLSVRRTDGSIHRLFGTKGSSVVAGDFFCRGQSGMHGVAVDPDFVRNRFVYVYMPSKLGSPATNRVIRLTVDRGYSKVSNRRDIVTDIPFKNSFNRWGGAGAHSGGRIRFGPSDGFLYVTTGDNHNGLLPQDLKRLGGKILRIDRNGAAAPGNKTPSGGDPRIFTYGHRNVQGIAFHPGTGRPYSCEHGPGRDDEVTPLFSGGNGGWDPKPEPGVDCASNYCGYVSNKRDGTPTPMTDIGKFPDAMRPSWNNNGISEGMSPCVFLSGAKWKAWEGRLAVGFLRGQRIDILKLNQAGVTTGILKMPDIPSERIRTLVLGPEQALFVSTDDGEIWRITASP</sequence>
<evidence type="ECO:0000313" key="3">
    <source>
        <dbReference type="EMBL" id="ACD96741.1"/>
    </source>
</evidence>
<evidence type="ECO:0000313" key="4">
    <source>
        <dbReference type="Proteomes" id="UP000002420"/>
    </source>
</evidence>
<feature type="domain" description="Glucose/Sorbosone dehydrogenase" evidence="2">
    <location>
        <begin position="53"/>
        <end position="407"/>
    </location>
</feature>
<organism evidence="3 4">
    <name type="scientific">Trichlorobacter lovleyi (strain ATCC BAA-1151 / DSM 17278 / SZ)</name>
    <name type="common">Geobacter lovleyi</name>
    <dbReference type="NCBI Taxonomy" id="398767"/>
    <lineage>
        <taxon>Bacteria</taxon>
        <taxon>Pseudomonadati</taxon>
        <taxon>Thermodesulfobacteriota</taxon>
        <taxon>Desulfuromonadia</taxon>
        <taxon>Geobacterales</taxon>
        <taxon>Geobacteraceae</taxon>
        <taxon>Trichlorobacter</taxon>
    </lineage>
</organism>
<dbReference type="AlphaFoldDB" id="B3E928"/>
<evidence type="ECO:0000259" key="2">
    <source>
        <dbReference type="Pfam" id="PF07995"/>
    </source>
</evidence>
<feature type="signal peptide" evidence="1">
    <location>
        <begin position="1"/>
        <end position="19"/>
    </location>
</feature>
<keyword evidence="4" id="KW-1185">Reference proteome</keyword>
<dbReference type="SUPFAM" id="SSF50952">
    <property type="entry name" value="Soluble quinoprotein glucose dehydrogenase"/>
    <property type="match status" value="1"/>
</dbReference>
<dbReference type="PANTHER" id="PTHR19328:SF13">
    <property type="entry name" value="HIPL1 PROTEIN"/>
    <property type="match status" value="1"/>
</dbReference>
<dbReference type="KEGG" id="glo:Glov_3035"/>
<name>B3E928_TRIL1</name>
<dbReference type="Pfam" id="PF07995">
    <property type="entry name" value="GSDH"/>
    <property type="match status" value="1"/>
</dbReference>
<proteinExistence type="predicted"/>
<dbReference type="PANTHER" id="PTHR19328">
    <property type="entry name" value="HEDGEHOG-INTERACTING PROTEIN"/>
    <property type="match status" value="1"/>
</dbReference>
<dbReference type="InterPro" id="IPR012938">
    <property type="entry name" value="Glc/Sorbosone_DH"/>
</dbReference>
<feature type="chain" id="PRO_5002786173" description="Glucose/Sorbosone dehydrogenase domain-containing protein" evidence="1">
    <location>
        <begin position="20"/>
        <end position="413"/>
    </location>
</feature>
<dbReference type="eggNOG" id="COG2133">
    <property type="taxonomic scope" value="Bacteria"/>
</dbReference>
<accession>B3E928</accession>
<dbReference type="InterPro" id="IPR011042">
    <property type="entry name" value="6-blade_b-propeller_TolB-like"/>
</dbReference>
<dbReference type="Proteomes" id="UP000002420">
    <property type="component" value="Chromosome"/>
</dbReference>
<protein>
    <recommendedName>
        <fullName evidence="2">Glucose/Sorbosone dehydrogenase domain-containing protein</fullName>
    </recommendedName>
</protein>
<dbReference type="RefSeq" id="WP_012471066.1">
    <property type="nucleotide sequence ID" value="NC_010814.1"/>
</dbReference>